<dbReference type="EMBL" id="CACVBS010000068">
    <property type="protein sequence ID" value="CAA7268566.1"/>
    <property type="molecule type" value="Genomic_DNA"/>
</dbReference>
<protein>
    <recommendedName>
        <fullName evidence="4">DUF4360 domain-containing protein</fullName>
    </recommendedName>
</protein>
<gene>
    <name evidence="2" type="ORF">AAE3_LOCUS10753</name>
</gene>
<evidence type="ECO:0000313" key="2">
    <source>
        <dbReference type="EMBL" id="CAA7268566.1"/>
    </source>
</evidence>
<keyword evidence="1" id="KW-0472">Membrane</keyword>
<accession>A0A8S0WY08</accession>
<organism evidence="2 3">
    <name type="scientific">Cyclocybe aegerita</name>
    <name type="common">Black poplar mushroom</name>
    <name type="synonym">Agrocybe aegerita</name>
    <dbReference type="NCBI Taxonomy" id="1973307"/>
    <lineage>
        <taxon>Eukaryota</taxon>
        <taxon>Fungi</taxon>
        <taxon>Dikarya</taxon>
        <taxon>Basidiomycota</taxon>
        <taxon>Agaricomycotina</taxon>
        <taxon>Agaricomycetes</taxon>
        <taxon>Agaricomycetidae</taxon>
        <taxon>Agaricales</taxon>
        <taxon>Agaricineae</taxon>
        <taxon>Bolbitiaceae</taxon>
        <taxon>Cyclocybe</taxon>
    </lineage>
</organism>
<keyword evidence="1" id="KW-1133">Transmembrane helix</keyword>
<keyword evidence="1" id="KW-0812">Transmembrane</keyword>
<dbReference type="OrthoDB" id="152248at2759"/>
<dbReference type="InterPro" id="IPR025649">
    <property type="entry name" value="DUF4360"/>
</dbReference>
<dbReference type="Proteomes" id="UP000467700">
    <property type="component" value="Unassembled WGS sequence"/>
</dbReference>
<reference evidence="2 3" key="1">
    <citation type="submission" date="2020-01" db="EMBL/GenBank/DDBJ databases">
        <authorList>
            <person name="Gupta K D."/>
        </authorList>
    </citation>
    <scope>NUCLEOTIDE SEQUENCE [LARGE SCALE GENOMIC DNA]</scope>
</reference>
<dbReference type="PANTHER" id="PTHR38847">
    <property type="match status" value="1"/>
</dbReference>
<evidence type="ECO:0000313" key="3">
    <source>
        <dbReference type="Proteomes" id="UP000467700"/>
    </source>
</evidence>
<feature type="transmembrane region" description="Helical" evidence="1">
    <location>
        <begin position="34"/>
        <end position="55"/>
    </location>
</feature>
<dbReference type="PANTHER" id="PTHR38847:SF1">
    <property type="entry name" value="PSEUDOURIDINE SYNTHASE RSUA_RLUA-LIKE DOMAIN-CONTAINING PROTEIN"/>
    <property type="match status" value="1"/>
</dbReference>
<sequence length="239" mass="25954">MPLGVVKVEDISCSRRSPHNLFPPCSPMFKLTKLTVLLVASLIVAPVLLTAQIVAPPPGFNITSLEFPGAGCPLGSAYYLLSADKSALTVAYSQYWVESGSGIPISVNRKNCQLAFGIAVPSGFTFGISTVDNRSYYFLDSGVTAAQISIYYFPGSFVPATARYNITGPMAEKDYSRRDAFDFGSSVYSFCGVPSTLYVMSDIRVNNTANTEGSGYVGTDPLKIDTFFEQTFNLQWQRC</sequence>
<name>A0A8S0WY08_CYCAE</name>
<proteinExistence type="predicted"/>
<evidence type="ECO:0000256" key="1">
    <source>
        <dbReference type="SAM" id="Phobius"/>
    </source>
</evidence>
<evidence type="ECO:0008006" key="4">
    <source>
        <dbReference type="Google" id="ProtNLM"/>
    </source>
</evidence>
<dbReference type="AlphaFoldDB" id="A0A8S0WY08"/>
<keyword evidence="3" id="KW-1185">Reference proteome</keyword>
<comment type="caution">
    <text evidence="2">The sequence shown here is derived from an EMBL/GenBank/DDBJ whole genome shotgun (WGS) entry which is preliminary data.</text>
</comment>
<dbReference type="Pfam" id="PF14273">
    <property type="entry name" value="DUF4360"/>
    <property type="match status" value="1"/>
</dbReference>